<evidence type="ECO:0000259" key="4">
    <source>
        <dbReference type="PROSITE" id="PS50883"/>
    </source>
</evidence>
<comment type="caution">
    <text evidence="6">The sequence shown here is derived from an EMBL/GenBank/DDBJ whole genome shotgun (WGS) entry which is preliminary data.</text>
</comment>
<dbReference type="PROSITE" id="PS50883">
    <property type="entry name" value="EAL"/>
    <property type="match status" value="1"/>
</dbReference>
<dbReference type="InterPro" id="IPR000160">
    <property type="entry name" value="GGDEF_dom"/>
</dbReference>
<feature type="domain" description="PAC" evidence="3">
    <location>
        <begin position="354"/>
        <end position="409"/>
    </location>
</feature>
<keyword evidence="1" id="KW-0418">Kinase</keyword>
<feature type="domain" description="EAL" evidence="4">
    <location>
        <begin position="588"/>
        <end position="842"/>
    </location>
</feature>
<dbReference type="SMART" id="SM00052">
    <property type="entry name" value="EAL"/>
    <property type="match status" value="1"/>
</dbReference>
<dbReference type="CDD" id="cd01948">
    <property type="entry name" value="EAL"/>
    <property type="match status" value="1"/>
</dbReference>
<dbReference type="Pfam" id="PF00563">
    <property type="entry name" value="EAL"/>
    <property type="match status" value="1"/>
</dbReference>
<dbReference type="NCBIfam" id="TIGR00254">
    <property type="entry name" value="GGDEF"/>
    <property type="match status" value="1"/>
</dbReference>
<dbReference type="InterPro" id="IPR001633">
    <property type="entry name" value="EAL_dom"/>
</dbReference>
<dbReference type="PANTHER" id="PTHR44757:SF2">
    <property type="entry name" value="BIOFILM ARCHITECTURE MAINTENANCE PROTEIN MBAA"/>
    <property type="match status" value="1"/>
</dbReference>
<accession>A0ABV3YXD8</accession>
<evidence type="ECO:0000313" key="6">
    <source>
        <dbReference type="EMBL" id="MEX6503433.1"/>
    </source>
</evidence>
<proteinExistence type="predicted"/>
<dbReference type="SMART" id="SM00062">
    <property type="entry name" value="PBPb"/>
    <property type="match status" value="1"/>
</dbReference>
<dbReference type="SUPFAM" id="SSF141868">
    <property type="entry name" value="EAL domain-like"/>
    <property type="match status" value="1"/>
</dbReference>
<dbReference type="PANTHER" id="PTHR44757">
    <property type="entry name" value="DIGUANYLATE CYCLASE DGCP"/>
    <property type="match status" value="1"/>
</dbReference>
<name>A0ABV3YXD8_9PSED</name>
<dbReference type="InterPro" id="IPR029787">
    <property type="entry name" value="Nucleotide_cyclase"/>
</dbReference>
<dbReference type="PROSITE" id="PS50113">
    <property type="entry name" value="PAC"/>
    <property type="match status" value="1"/>
</dbReference>
<evidence type="ECO:0000259" key="2">
    <source>
        <dbReference type="PROSITE" id="PS50112"/>
    </source>
</evidence>
<dbReference type="CDD" id="cd01949">
    <property type="entry name" value="GGDEF"/>
    <property type="match status" value="1"/>
</dbReference>
<evidence type="ECO:0000259" key="5">
    <source>
        <dbReference type="PROSITE" id="PS50887"/>
    </source>
</evidence>
<dbReference type="Gene3D" id="3.40.190.10">
    <property type="entry name" value="Periplasmic binding protein-like II"/>
    <property type="match status" value="2"/>
</dbReference>
<evidence type="ECO:0000256" key="1">
    <source>
        <dbReference type="ARBA" id="ARBA00022777"/>
    </source>
</evidence>
<dbReference type="RefSeq" id="WP_369288390.1">
    <property type="nucleotide sequence ID" value="NZ_JBFTEG010000012.1"/>
</dbReference>
<dbReference type="InterPro" id="IPR001638">
    <property type="entry name" value="Solute-binding_3/MltF_N"/>
</dbReference>
<dbReference type="SUPFAM" id="SSF55785">
    <property type="entry name" value="PYP-like sensor domain (PAS domain)"/>
    <property type="match status" value="1"/>
</dbReference>
<dbReference type="Gene3D" id="3.30.450.20">
    <property type="entry name" value="PAS domain"/>
    <property type="match status" value="1"/>
</dbReference>
<protein>
    <submittedName>
        <fullName evidence="6">EAL domain-containing protein</fullName>
    </submittedName>
</protein>
<dbReference type="PROSITE" id="PS50112">
    <property type="entry name" value="PAS"/>
    <property type="match status" value="1"/>
</dbReference>
<gene>
    <name evidence="6" type="ORF">AB5S05_15330</name>
</gene>
<dbReference type="EMBL" id="JBFTEG010000012">
    <property type="protein sequence ID" value="MEX6503433.1"/>
    <property type="molecule type" value="Genomic_DNA"/>
</dbReference>
<dbReference type="InterPro" id="IPR052155">
    <property type="entry name" value="Biofilm_reg_signaling"/>
</dbReference>
<sequence length="844" mass="94232">MLYPLLALMAAAEPREVRVGVFDNAPQLLLDQNGQVSGIFGDILFNVAARENWRLQAVQCVWAECLGLLRSGQIDLLPDVPFNETRAQFLDFQQQPSLYSWSQFYSDPQLQLDSVLDLKNTRIAVLAGSLQYDYLAGLVAGFSLQAQLLAVPTLDQAFQLVSEGAAEVAVANQHFGDYHAPDYGLRENPIVIQPTRLYFSTGKGRNGELLQTLDHYLLSWRASSNSPYQQILQRWAGEQPRPFIPSSLWWSLALLALLLLASAGGALLLRRQVSEKTHRLQASETRLNTILDSVEAYIYIKDPQLRYQYANRKLCERFGRPLEQVIGCTDEAFFDARTANQLRADDHRVLHHGERVESEDTNLSLDGGAEHTYLSVKLPLRRPDGDIYALCGIATDISEHKRNLEQIHRLAFYDQLTGLANRRLLLDRLQHALDRAERNQAEGALLFIDLDNFKDLNDSLGHDRGDQLLQQVAQRLSQQARKEDTLARLGGDEFVLVLEELPAQTPLAIEQIEAVAGKLLEALAEPYSLQGETYTSSVSIGVSLFFESASSTDEVLKRADMAMYEAKAAGRNGLRFFNPAMQAQVNARAALDRDLRLGMQLHQFILYYQPQVNHLGKLIGAEALVRWQHPERGLVQPGQFIALAESTGLILPLGRCILLYACRQLVRWAQSAESSGLHLAVNVSARQFHHPDFVAEVLAVLDETGANPQRLELELTESLLIEDVEAMIEKMSELRSHGVHFSLDDFGTGYSSLSQLKRLPLDQLKIDRCFVRDLLSDRHDAAIVRTIVALGDSLELSVIAEGVETPEQRDALLSLGCRAFQGYHFGAPGPAEQLHRTALPATGR</sequence>
<dbReference type="SMART" id="SM00267">
    <property type="entry name" value="GGDEF"/>
    <property type="match status" value="1"/>
</dbReference>
<keyword evidence="1" id="KW-0808">Transferase</keyword>
<dbReference type="PROSITE" id="PS50887">
    <property type="entry name" value="GGDEF"/>
    <property type="match status" value="1"/>
</dbReference>
<keyword evidence="7" id="KW-1185">Reference proteome</keyword>
<dbReference type="Proteomes" id="UP001560296">
    <property type="component" value="Unassembled WGS sequence"/>
</dbReference>
<dbReference type="Pfam" id="PF00497">
    <property type="entry name" value="SBP_bac_3"/>
    <property type="match status" value="1"/>
</dbReference>
<evidence type="ECO:0000259" key="3">
    <source>
        <dbReference type="PROSITE" id="PS50113"/>
    </source>
</evidence>
<feature type="domain" description="PAS" evidence="2">
    <location>
        <begin position="283"/>
        <end position="327"/>
    </location>
</feature>
<organism evidence="6 7">
    <name type="scientific">Pseudomonas zhanjiangensis</name>
    <dbReference type="NCBI Taxonomy" id="3239015"/>
    <lineage>
        <taxon>Bacteria</taxon>
        <taxon>Pseudomonadati</taxon>
        <taxon>Pseudomonadota</taxon>
        <taxon>Gammaproteobacteria</taxon>
        <taxon>Pseudomonadales</taxon>
        <taxon>Pseudomonadaceae</taxon>
        <taxon>Pseudomonas</taxon>
    </lineage>
</organism>
<dbReference type="NCBIfam" id="TIGR00229">
    <property type="entry name" value="sensory_box"/>
    <property type="match status" value="1"/>
</dbReference>
<dbReference type="InterPro" id="IPR013656">
    <property type="entry name" value="PAS_4"/>
</dbReference>
<dbReference type="InterPro" id="IPR000700">
    <property type="entry name" value="PAS-assoc_C"/>
</dbReference>
<dbReference type="Gene3D" id="3.20.20.450">
    <property type="entry name" value="EAL domain"/>
    <property type="match status" value="1"/>
</dbReference>
<dbReference type="InterPro" id="IPR035919">
    <property type="entry name" value="EAL_sf"/>
</dbReference>
<dbReference type="InterPro" id="IPR035965">
    <property type="entry name" value="PAS-like_dom_sf"/>
</dbReference>
<dbReference type="SUPFAM" id="SSF55073">
    <property type="entry name" value="Nucleotide cyclase"/>
    <property type="match status" value="1"/>
</dbReference>
<dbReference type="InterPro" id="IPR000014">
    <property type="entry name" value="PAS"/>
</dbReference>
<evidence type="ECO:0000313" key="7">
    <source>
        <dbReference type="Proteomes" id="UP001560296"/>
    </source>
</evidence>
<feature type="domain" description="GGDEF" evidence="5">
    <location>
        <begin position="441"/>
        <end position="579"/>
    </location>
</feature>
<dbReference type="Pfam" id="PF08448">
    <property type="entry name" value="PAS_4"/>
    <property type="match status" value="1"/>
</dbReference>
<reference evidence="6 7" key="1">
    <citation type="submission" date="2024-07" db="EMBL/GenBank/DDBJ databases">
        <authorList>
            <person name="Li M."/>
        </authorList>
    </citation>
    <scope>NUCLEOTIDE SEQUENCE [LARGE SCALE GENOMIC DNA]</scope>
    <source>
        <strain evidence="6 7">25A3E</strain>
    </source>
</reference>
<dbReference type="Gene3D" id="3.30.70.270">
    <property type="match status" value="1"/>
</dbReference>
<dbReference type="InterPro" id="IPR043128">
    <property type="entry name" value="Rev_trsase/Diguanyl_cyclase"/>
</dbReference>
<dbReference type="Pfam" id="PF00990">
    <property type="entry name" value="GGDEF"/>
    <property type="match status" value="1"/>
</dbReference>
<dbReference type="SUPFAM" id="SSF53850">
    <property type="entry name" value="Periplasmic binding protein-like II"/>
    <property type="match status" value="1"/>
</dbReference>